<evidence type="ECO:0000313" key="1">
    <source>
        <dbReference type="EMBL" id="PSC05166.1"/>
    </source>
</evidence>
<keyword evidence="2" id="KW-1185">Reference proteome</keyword>
<sequence length="74" mass="7831">MRHVQEDDLANATAVPLTSSPDAITEDLRSFALELGVSGASALSKEELVESLRQVYVLRTVLESASNGRASGLS</sequence>
<dbReference type="AlphaFoldDB" id="A0A2T1HU39"/>
<dbReference type="Proteomes" id="UP000239772">
    <property type="component" value="Unassembled WGS sequence"/>
</dbReference>
<dbReference type="EMBL" id="PVZS01000009">
    <property type="protein sequence ID" value="PSC05166.1"/>
    <property type="molecule type" value="Genomic_DNA"/>
</dbReference>
<name>A0A2T1HU39_9HYPH</name>
<dbReference type="OrthoDB" id="215254at2"/>
<organism evidence="1 2">
    <name type="scientific">Alsobacter soli</name>
    <dbReference type="NCBI Taxonomy" id="2109933"/>
    <lineage>
        <taxon>Bacteria</taxon>
        <taxon>Pseudomonadati</taxon>
        <taxon>Pseudomonadota</taxon>
        <taxon>Alphaproteobacteria</taxon>
        <taxon>Hyphomicrobiales</taxon>
        <taxon>Alsobacteraceae</taxon>
        <taxon>Alsobacter</taxon>
    </lineage>
</organism>
<gene>
    <name evidence="1" type="ORF">SLNSH_10145</name>
</gene>
<accession>A0A2T1HU39</accession>
<protein>
    <submittedName>
        <fullName evidence="1">Uncharacterized protein</fullName>
    </submittedName>
</protein>
<evidence type="ECO:0000313" key="2">
    <source>
        <dbReference type="Proteomes" id="UP000239772"/>
    </source>
</evidence>
<comment type="caution">
    <text evidence="1">The sequence shown here is derived from an EMBL/GenBank/DDBJ whole genome shotgun (WGS) entry which is preliminary data.</text>
</comment>
<proteinExistence type="predicted"/>
<reference evidence="2" key="1">
    <citation type="submission" date="2018-03" db="EMBL/GenBank/DDBJ databases">
        <authorList>
            <person name="Sun L."/>
            <person name="Liu H."/>
            <person name="Chen W."/>
            <person name="Huang K."/>
            <person name="Liu W."/>
            <person name="Gao X."/>
        </authorList>
    </citation>
    <scope>NUCLEOTIDE SEQUENCE [LARGE SCALE GENOMIC DNA]</scope>
    <source>
        <strain evidence="2">SH9</strain>
    </source>
</reference>
<dbReference type="RefSeq" id="WP_106336663.1">
    <property type="nucleotide sequence ID" value="NZ_PVZS01000009.1"/>
</dbReference>